<accession>A0ABQ3HLX4</accession>
<evidence type="ECO:0000256" key="2">
    <source>
        <dbReference type="HAMAP-Rule" id="MF_00984"/>
    </source>
</evidence>
<proteinExistence type="inferred from homology"/>
<dbReference type="RefSeq" id="WP_191280453.1">
    <property type="nucleotide sequence ID" value="NZ_BNAD01000011.1"/>
</dbReference>
<comment type="caution">
    <text evidence="4">The sequence shown here is derived from an EMBL/GenBank/DDBJ whole genome shotgun (WGS) entry which is preliminary data.</text>
</comment>
<dbReference type="PANTHER" id="PTHR10302">
    <property type="entry name" value="SINGLE-STRANDED DNA-BINDING PROTEIN"/>
    <property type="match status" value="1"/>
</dbReference>
<gene>
    <name evidence="4" type="primary">ssb1</name>
    <name evidence="4" type="ORF">GCM10011376_31610</name>
</gene>
<dbReference type="InterPro" id="IPR011344">
    <property type="entry name" value="ssDNA-bd"/>
</dbReference>
<comment type="caution">
    <text evidence="2">Lacks conserved residue(s) required for the propagation of feature annotation.</text>
</comment>
<dbReference type="InterPro" id="IPR012340">
    <property type="entry name" value="NA-bd_OB-fold"/>
</dbReference>
<protein>
    <recommendedName>
        <fullName evidence="2 3">Single-stranded DNA-binding protein</fullName>
        <shortName evidence="2">SSB</shortName>
    </recommendedName>
</protein>
<dbReference type="HAMAP" id="MF_00984">
    <property type="entry name" value="SSB"/>
    <property type="match status" value="1"/>
</dbReference>
<dbReference type="NCBIfam" id="TIGR00621">
    <property type="entry name" value="ssb"/>
    <property type="match status" value="1"/>
</dbReference>
<dbReference type="InterPro" id="IPR000424">
    <property type="entry name" value="Primosome_PriB/ssb"/>
</dbReference>
<keyword evidence="1 2" id="KW-0238">DNA-binding</keyword>
<evidence type="ECO:0000256" key="1">
    <source>
        <dbReference type="ARBA" id="ARBA00023125"/>
    </source>
</evidence>
<dbReference type="GO" id="GO:0003677">
    <property type="term" value="F:DNA binding"/>
    <property type="evidence" value="ECO:0007669"/>
    <property type="project" value="UniProtKB-KW"/>
</dbReference>
<dbReference type="Proteomes" id="UP000597341">
    <property type="component" value="Unassembled WGS sequence"/>
</dbReference>
<reference evidence="5" key="1">
    <citation type="journal article" date="2019" name="Int. J. Syst. Evol. Microbiol.">
        <title>The Global Catalogue of Microorganisms (GCM) 10K type strain sequencing project: providing services to taxonomists for standard genome sequencing and annotation.</title>
        <authorList>
            <consortium name="The Broad Institute Genomics Platform"/>
            <consortium name="The Broad Institute Genome Sequencing Center for Infectious Disease"/>
            <person name="Wu L."/>
            <person name="Ma J."/>
        </authorList>
    </citation>
    <scope>NUCLEOTIDE SEQUENCE [LARGE SCALE GENOMIC DNA]</scope>
    <source>
        <strain evidence="5">CGMCC 1.12791</strain>
    </source>
</reference>
<dbReference type="SUPFAM" id="SSF50249">
    <property type="entry name" value="Nucleic acid-binding proteins"/>
    <property type="match status" value="1"/>
</dbReference>
<name>A0ABQ3HLX4_9ACTN</name>
<dbReference type="PANTHER" id="PTHR10302:SF27">
    <property type="entry name" value="SINGLE-STRANDED DNA-BINDING PROTEIN"/>
    <property type="match status" value="1"/>
</dbReference>
<organism evidence="4 5">
    <name type="scientific">Nocardioides flavus</name>
    <name type="common">ex Wang et al. 2016</name>
    <dbReference type="NCBI Taxonomy" id="2058780"/>
    <lineage>
        <taxon>Bacteria</taxon>
        <taxon>Bacillati</taxon>
        <taxon>Actinomycetota</taxon>
        <taxon>Actinomycetes</taxon>
        <taxon>Propionibacteriales</taxon>
        <taxon>Nocardioidaceae</taxon>
        <taxon>Nocardioides</taxon>
    </lineage>
</organism>
<dbReference type="EMBL" id="BNAD01000011">
    <property type="protein sequence ID" value="GHE18551.1"/>
    <property type="molecule type" value="Genomic_DNA"/>
</dbReference>
<evidence type="ECO:0000256" key="3">
    <source>
        <dbReference type="RuleBase" id="RU000524"/>
    </source>
</evidence>
<keyword evidence="5" id="KW-1185">Reference proteome</keyword>
<sequence length="151" mass="16006">MHDTHITLAGWIGGDVTLREVAEGRAVASFRLACTPTRYRDGEWVKGTTSWHTVKAWNRLGRHVAASLRNGDPVVVHGRLVADVWEREGKQQTSFEVVASSVGHDLTHGTTAFTKAAAAAEPSVGGVEEQAVEHAVDAAGSADVTATPRAA</sequence>
<evidence type="ECO:0000313" key="4">
    <source>
        <dbReference type="EMBL" id="GHE18551.1"/>
    </source>
</evidence>
<comment type="subunit">
    <text evidence="2">Homotetramer.</text>
</comment>
<evidence type="ECO:0000313" key="5">
    <source>
        <dbReference type="Proteomes" id="UP000597341"/>
    </source>
</evidence>
<dbReference type="Gene3D" id="2.40.50.140">
    <property type="entry name" value="Nucleic acid-binding proteins"/>
    <property type="match status" value="1"/>
</dbReference>
<dbReference type="PROSITE" id="PS50935">
    <property type="entry name" value="SSB"/>
    <property type="match status" value="1"/>
</dbReference>
<dbReference type="CDD" id="cd04496">
    <property type="entry name" value="SSB_OBF"/>
    <property type="match status" value="1"/>
</dbReference>
<dbReference type="Pfam" id="PF00436">
    <property type="entry name" value="SSB"/>
    <property type="match status" value="1"/>
</dbReference>